<dbReference type="Proteomes" id="UP000283655">
    <property type="component" value="Unassembled WGS sequence"/>
</dbReference>
<protein>
    <submittedName>
        <fullName evidence="2">Uncharacterized protein</fullName>
    </submittedName>
</protein>
<accession>A0A419AXR6</accession>
<evidence type="ECO:0000256" key="1">
    <source>
        <dbReference type="SAM" id="MobiDB-lite"/>
    </source>
</evidence>
<organism evidence="2 3">
    <name type="scientific">Pectobacterium carotovorum</name>
    <name type="common">Erwinia carotovora</name>
    <dbReference type="NCBI Taxonomy" id="554"/>
    <lineage>
        <taxon>Bacteria</taxon>
        <taxon>Pseudomonadati</taxon>
        <taxon>Pseudomonadota</taxon>
        <taxon>Gammaproteobacteria</taxon>
        <taxon>Enterobacterales</taxon>
        <taxon>Pectobacteriaceae</taxon>
        <taxon>Pectobacterium</taxon>
    </lineage>
</organism>
<feature type="compositionally biased region" description="Basic and acidic residues" evidence="1">
    <location>
        <begin position="53"/>
        <end position="68"/>
    </location>
</feature>
<proteinExistence type="predicted"/>
<evidence type="ECO:0000313" key="3">
    <source>
        <dbReference type="Proteomes" id="UP000283655"/>
    </source>
</evidence>
<gene>
    <name evidence="2" type="ORF">D5071_07485</name>
</gene>
<comment type="caution">
    <text evidence="2">The sequence shown here is derived from an EMBL/GenBank/DDBJ whole genome shotgun (WGS) entry which is preliminary data.</text>
</comment>
<evidence type="ECO:0000313" key="2">
    <source>
        <dbReference type="EMBL" id="RJL52499.1"/>
    </source>
</evidence>
<feature type="region of interest" description="Disordered" evidence="1">
    <location>
        <begin position="49"/>
        <end position="68"/>
    </location>
</feature>
<name>A0A419AXR6_PECCA</name>
<dbReference type="EMBL" id="QZDH01000014">
    <property type="protein sequence ID" value="RJL52499.1"/>
    <property type="molecule type" value="Genomic_DNA"/>
</dbReference>
<reference evidence="2 3" key="1">
    <citation type="submission" date="2018-09" db="EMBL/GenBank/DDBJ databases">
        <title>Phylogenetic diversity of Pectobacterium and Dickeya strains causing blackleg disease of potato in Morocco.</title>
        <authorList>
            <person name="Oulghazi S."/>
            <person name="Moumni M."/>
            <person name="Faure D."/>
        </authorList>
    </citation>
    <scope>NUCLEOTIDE SEQUENCE [LARGE SCALE GENOMIC DNA]</scope>
    <source>
        <strain evidence="2 3">S1.15.11.2D</strain>
    </source>
</reference>
<dbReference type="AlphaFoldDB" id="A0A419AXR6"/>
<sequence>MLYRFNAIISKFDAIHIFKDWNMSGDTAFSGRTEQPPSIHGLLTQIKNMLPEKSGKTNDSTKKEDGNQ</sequence>